<keyword evidence="3" id="KW-1185">Reference proteome</keyword>
<proteinExistence type="predicted"/>
<dbReference type="EMBL" id="SZYD01000012">
    <property type="protein sequence ID" value="KAD4584091.1"/>
    <property type="molecule type" value="Genomic_DNA"/>
</dbReference>
<dbReference type="SUPFAM" id="SSF52799">
    <property type="entry name" value="(Phosphotyrosine protein) phosphatases II"/>
    <property type="match status" value="1"/>
</dbReference>
<dbReference type="AlphaFoldDB" id="A0A5N6N8B3"/>
<evidence type="ECO:0000313" key="3">
    <source>
        <dbReference type="Proteomes" id="UP000326396"/>
    </source>
</evidence>
<organism evidence="2 3">
    <name type="scientific">Mikania micrantha</name>
    <name type="common">bitter vine</name>
    <dbReference type="NCBI Taxonomy" id="192012"/>
    <lineage>
        <taxon>Eukaryota</taxon>
        <taxon>Viridiplantae</taxon>
        <taxon>Streptophyta</taxon>
        <taxon>Embryophyta</taxon>
        <taxon>Tracheophyta</taxon>
        <taxon>Spermatophyta</taxon>
        <taxon>Magnoliopsida</taxon>
        <taxon>eudicotyledons</taxon>
        <taxon>Gunneridae</taxon>
        <taxon>Pentapetalae</taxon>
        <taxon>asterids</taxon>
        <taxon>campanulids</taxon>
        <taxon>Asterales</taxon>
        <taxon>Asteraceae</taxon>
        <taxon>Asteroideae</taxon>
        <taxon>Heliantheae alliance</taxon>
        <taxon>Eupatorieae</taxon>
        <taxon>Mikania</taxon>
    </lineage>
</organism>
<dbReference type="InterPro" id="IPR029021">
    <property type="entry name" value="Prot-tyrosine_phosphatase-like"/>
</dbReference>
<comment type="caution">
    <text evidence="2">The sequence shown here is derived from an EMBL/GenBank/DDBJ whole genome shotgun (WGS) entry which is preliminary data.</text>
</comment>
<evidence type="ECO:0000313" key="2">
    <source>
        <dbReference type="EMBL" id="KAD4584091.1"/>
    </source>
</evidence>
<name>A0A5N6N8B3_9ASTR</name>
<dbReference type="PRINTS" id="PR01911">
    <property type="entry name" value="PFDSPHPHTASE"/>
</dbReference>
<dbReference type="InterPro" id="IPR020428">
    <property type="entry name" value="PFA-DSPs"/>
</dbReference>
<dbReference type="GO" id="GO:0005737">
    <property type="term" value="C:cytoplasm"/>
    <property type="evidence" value="ECO:0007669"/>
    <property type="project" value="TreeGrafter"/>
</dbReference>
<keyword evidence="1" id="KW-0378">Hydrolase</keyword>
<dbReference type="InterPro" id="IPR004861">
    <property type="entry name" value="Siw14-like"/>
</dbReference>
<protein>
    <recommendedName>
        <fullName evidence="4">Tyrosine-protein phosphatase domain-containing protein</fullName>
    </recommendedName>
</protein>
<evidence type="ECO:0008006" key="4">
    <source>
        <dbReference type="Google" id="ProtNLM"/>
    </source>
</evidence>
<dbReference type="Gene3D" id="3.90.190.10">
    <property type="entry name" value="Protein tyrosine phosphatase superfamily"/>
    <property type="match status" value="1"/>
</dbReference>
<dbReference type="OrthoDB" id="6375174at2759"/>
<dbReference type="PANTHER" id="PTHR31126">
    <property type="entry name" value="TYROSINE-PROTEIN PHOSPHATASE"/>
    <property type="match status" value="1"/>
</dbReference>
<dbReference type="Proteomes" id="UP000326396">
    <property type="component" value="Linkage Group LG2"/>
</dbReference>
<gene>
    <name evidence="2" type="ORF">E3N88_21692</name>
</gene>
<dbReference type="Pfam" id="PF03162">
    <property type="entry name" value="Y_phosphatase2"/>
    <property type="match status" value="1"/>
</dbReference>
<dbReference type="GO" id="GO:0016791">
    <property type="term" value="F:phosphatase activity"/>
    <property type="evidence" value="ECO:0007669"/>
    <property type="project" value="InterPro"/>
</dbReference>
<sequence length="139" mass="15103">MVLMITKCRRNELIENSDRCGDGGIGAGAGIISTGCNTGGIDTSTNAGVIDSGDGSIGTGTCDNPRDPTIPPANFAIVEDRIYRSGFPKPLNFRFLETLQLRSIIYLCPEPYPDENLEFLKAHDIRLFQFGIDGTKVIY</sequence>
<reference evidence="2 3" key="1">
    <citation type="submission" date="2019-05" db="EMBL/GenBank/DDBJ databases">
        <title>Mikania micrantha, genome provides insights into the molecular mechanism of rapid growth.</title>
        <authorList>
            <person name="Liu B."/>
        </authorList>
    </citation>
    <scope>NUCLEOTIDE SEQUENCE [LARGE SCALE GENOMIC DNA]</scope>
    <source>
        <strain evidence="2">NLD-2019</strain>
        <tissue evidence="2">Leaf</tissue>
    </source>
</reference>
<dbReference type="PANTHER" id="PTHR31126:SF46">
    <property type="entry name" value="TYROSINE-PROTEIN PHOSPHATASE DSP5"/>
    <property type="match status" value="1"/>
</dbReference>
<evidence type="ECO:0000256" key="1">
    <source>
        <dbReference type="ARBA" id="ARBA00022801"/>
    </source>
</evidence>
<accession>A0A5N6N8B3</accession>